<evidence type="ECO:0000256" key="1">
    <source>
        <dbReference type="ARBA" id="ARBA00022485"/>
    </source>
</evidence>
<dbReference type="GO" id="GO:0046872">
    <property type="term" value="F:metal ion binding"/>
    <property type="evidence" value="ECO:0007669"/>
    <property type="project" value="UniProtKB-KW"/>
</dbReference>
<reference evidence="6 7" key="1">
    <citation type="journal article" date="2012" name="Stand. Genomic Sci.">
        <title>Complete genome sequence of Pyrobaculum oguniense.</title>
        <authorList>
            <person name="Bernick D.L."/>
            <person name="Karplus K."/>
            <person name="Lui L.M."/>
            <person name="Coker J.K."/>
            <person name="Murphy J.N."/>
            <person name="Chan P.P."/>
            <person name="Cozen A.E."/>
            <person name="Lowe T.M."/>
        </authorList>
    </citation>
    <scope>NUCLEOTIDE SEQUENCE [LARGE SCALE GENOMIC DNA]</scope>
    <source>
        <strain evidence="6 7">TE7</strain>
    </source>
</reference>
<dbReference type="HOGENOM" id="CLU_155263_0_0_2"/>
<evidence type="ECO:0000256" key="2">
    <source>
        <dbReference type="ARBA" id="ARBA00022723"/>
    </source>
</evidence>
<evidence type="ECO:0000313" key="6">
    <source>
        <dbReference type="EMBL" id="AFA39077.1"/>
    </source>
</evidence>
<evidence type="ECO:0000256" key="4">
    <source>
        <dbReference type="ARBA" id="ARBA00023014"/>
    </source>
</evidence>
<dbReference type="GO" id="GO:0051539">
    <property type="term" value="F:4 iron, 4 sulfur cluster binding"/>
    <property type="evidence" value="ECO:0007669"/>
    <property type="project" value="UniProtKB-KW"/>
</dbReference>
<dbReference type="PANTHER" id="PTHR43177">
    <property type="entry name" value="PROTEIN NRFC"/>
    <property type="match status" value="1"/>
</dbReference>
<proteinExistence type="predicted"/>
<dbReference type="SUPFAM" id="SSF54862">
    <property type="entry name" value="4Fe-4S ferredoxins"/>
    <property type="match status" value="1"/>
</dbReference>
<protein>
    <recommendedName>
        <fullName evidence="5">4Fe-4S ferredoxin-type domain-containing protein</fullName>
    </recommendedName>
</protein>
<dbReference type="InterPro" id="IPR050954">
    <property type="entry name" value="ET_IronSulfur_Cluster-Binding"/>
</dbReference>
<dbReference type="AlphaFoldDB" id="H6Q8J5"/>
<dbReference type="Proteomes" id="UP000009062">
    <property type="component" value="Chromosome"/>
</dbReference>
<gene>
    <name evidence="6" type="ordered locus">Pogu_1050</name>
</gene>
<dbReference type="STRING" id="698757.Pogu_1050"/>
<dbReference type="Pfam" id="PF13247">
    <property type="entry name" value="Fer4_11"/>
    <property type="match status" value="1"/>
</dbReference>
<evidence type="ECO:0000259" key="5">
    <source>
        <dbReference type="Pfam" id="PF13247"/>
    </source>
</evidence>
<sequence length="81" mass="8963">MACPYDAIYINPLRGVEEKCNACAHLVDAGLLPACARQCPTSAIIFGDINNPEIQRILNSKPWKVMKPETGAEPMHFHLMP</sequence>
<accession>H6Q8J5</accession>
<keyword evidence="3" id="KW-0408">Iron</keyword>
<dbReference type="eggNOG" id="arCOG01500">
    <property type="taxonomic scope" value="Archaea"/>
</dbReference>
<dbReference type="PANTHER" id="PTHR43177:SF3">
    <property type="entry name" value="PROTEIN NRFC HOMOLOG"/>
    <property type="match status" value="1"/>
</dbReference>
<dbReference type="Gene3D" id="3.30.70.20">
    <property type="match status" value="2"/>
</dbReference>
<evidence type="ECO:0000313" key="7">
    <source>
        <dbReference type="Proteomes" id="UP000009062"/>
    </source>
</evidence>
<organism evidence="6 7">
    <name type="scientific">Pyrobaculum oguniense (strain DSM 13380 / JCM 10595 / TE7)</name>
    <dbReference type="NCBI Taxonomy" id="698757"/>
    <lineage>
        <taxon>Archaea</taxon>
        <taxon>Thermoproteota</taxon>
        <taxon>Thermoprotei</taxon>
        <taxon>Thermoproteales</taxon>
        <taxon>Thermoproteaceae</taxon>
        <taxon>Pyrobaculum</taxon>
    </lineage>
</organism>
<dbReference type="InterPro" id="IPR017896">
    <property type="entry name" value="4Fe4S_Fe-S-bd"/>
</dbReference>
<keyword evidence="2" id="KW-0479">Metal-binding</keyword>
<feature type="domain" description="4Fe-4S ferredoxin-type" evidence="5">
    <location>
        <begin position="2"/>
        <end position="48"/>
    </location>
</feature>
<keyword evidence="1" id="KW-0004">4Fe-4S</keyword>
<dbReference type="EMBL" id="CP003316">
    <property type="protein sequence ID" value="AFA39077.1"/>
    <property type="molecule type" value="Genomic_DNA"/>
</dbReference>
<keyword evidence="4" id="KW-0411">Iron-sulfur</keyword>
<dbReference type="KEGG" id="pog:Pogu_1050"/>
<evidence type="ECO:0000256" key="3">
    <source>
        <dbReference type="ARBA" id="ARBA00023004"/>
    </source>
</evidence>
<keyword evidence="7" id="KW-1185">Reference proteome</keyword>
<name>H6Q8J5_PYROT</name>